<dbReference type="Proteomes" id="UP000759246">
    <property type="component" value="Unassembled WGS sequence"/>
</dbReference>
<dbReference type="EMBL" id="JABZGF010000150">
    <property type="protein sequence ID" value="MBF0966599.1"/>
    <property type="molecule type" value="Genomic_DNA"/>
</dbReference>
<evidence type="ECO:0000313" key="3">
    <source>
        <dbReference type="Proteomes" id="UP000759246"/>
    </source>
</evidence>
<evidence type="ECO:0000313" key="2">
    <source>
        <dbReference type="EMBL" id="MBF0966599.1"/>
    </source>
</evidence>
<dbReference type="Pfam" id="PF04991">
    <property type="entry name" value="LicD"/>
    <property type="match status" value="1"/>
</dbReference>
<sequence length="286" mass="33122">MTTTPDADLRKVQKLLTLILAELDRVCRRIGVSYAVYGGTAIGAIRHGGFIPWDDDIDVMMTRADYERFLAEAPALLDERFRLDNTRTREDFPFMFTKMVMPGTLLIPEADKDSAYRMPFFLDILPLDEIPADEKAFRQMSRQSWWWGRLLFLQGTPRPHLINTPAWKKALIFSATTVAHLGLKAARATPRSLQERWEKAVRRYEGTGTGVYADFTMRDPQNWIVREEEFFPTRDVPFEDITVMIQNQYDALLRRGYGDYMQLPPPEQRYNHEAAVIDFGPYADSL</sequence>
<reference evidence="2" key="1">
    <citation type="submission" date="2020-04" db="EMBL/GenBank/DDBJ databases">
        <title>Deep metagenomics examines the oral microbiome during advanced dental caries in children, revealing novel taxa and co-occurrences with host molecules.</title>
        <authorList>
            <person name="Baker J.L."/>
            <person name="Morton J.T."/>
            <person name="Dinis M."/>
            <person name="Alvarez R."/>
            <person name="Tran N.C."/>
            <person name="Knight R."/>
            <person name="Edlund A."/>
        </authorList>
    </citation>
    <scope>NUCLEOTIDE SEQUENCE</scope>
    <source>
        <strain evidence="2">JCVI_30_bin.13</strain>
    </source>
</reference>
<dbReference type="InterPro" id="IPR007074">
    <property type="entry name" value="LicD/FKTN/FKRP_NTP_transf"/>
</dbReference>
<organism evidence="2 3">
    <name type="scientific">Actinomyces bouchesdurhonensis</name>
    <dbReference type="NCBI Taxonomy" id="1852361"/>
    <lineage>
        <taxon>Bacteria</taxon>
        <taxon>Bacillati</taxon>
        <taxon>Actinomycetota</taxon>
        <taxon>Actinomycetes</taxon>
        <taxon>Actinomycetales</taxon>
        <taxon>Actinomycetaceae</taxon>
        <taxon>Actinomyces</taxon>
    </lineage>
</organism>
<gene>
    <name evidence="2" type="ORF">HXK09_05500</name>
</gene>
<accession>A0A929RQX4</accession>
<feature type="domain" description="LicD/FKTN/FKRP nucleotidyltransferase" evidence="1">
    <location>
        <begin position="27"/>
        <end position="258"/>
    </location>
</feature>
<evidence type="ECO:0000259" key="1">
    <source>
        <dbReference type="Pfam" id="PF04991"/>
    </source>
</evidence>
<protein>
    <submittedName>
        <fullName evidence="2">LicD family protein</fullName>
    </submittedName>
</protein>
<dbReference type="PANTHER" id="PTHR43404:SF2">
    <property type="entry name" value="LIPOPOLYSACCHARIDE CHOLINEPHOSPHOTRANSFERASE LICD"/>
    <property type="match status" value="1"/>
</dbReference>
<dbReference type="AlphaFoldDB" id="A0A929RQX4"/>
<name>A0A929RQX4_9ACTO</name>
<comment type="caution">
    <text evidence="2">The sequence shown here is derived from an EMBL/GenBank/DDBJ whole genome shotgun (WGS) entry which is preliminary data.</text>
</comment>
<dbReference type="PANTHER" id="PTHR43404">
    <property type="entry name" value="LIPOPOLYSACCHARIDE CHOLINEPHOSPHOTRANSFERASE LICD"/>
    <property type="match status" value="1"/>
</dbReference>
<proteinExistence type="predicted"/>
<dbReference type="GO" id="GO:0009100">
    <property type="term" value="P:glycoprotein metabolic process"/>
    <property type="evidence" value="ECO:0007669"/>
    <property type="project" value="UniProtKB-ARBA"/>
</dbReference>
<dbReference type="InterPro" id="IPR052942">
    <property type="entry name" value="LPS_cholinephosphotransferase"/>
</dbReference>